<feature type="region of interest" description="Disordered" evidence="1">
    <location>
        <begin position="219"/>
        <end position="255"/>
    </location>
</feature>
<dbReference type="EMBL" id="SUNJ01009025">
    <property type="protein sequence ID" value="TPP60751.1"/>
    <property type="molecule type" value="Genomic_DNA"/>
</dbReference>
<feature type="region of interest" description="Disordered" evidence="1">
    <location>
        <begin position="277"/>
        <end position="321"/>
    </location>
</feature>
<protein>
    <submittedName>
        <fullName evidence="2">Uncharacterized protein</fullName>
    </submittedName>
</protein>
<proteinExistence type="predicted"/>
<dbReference type="Proteomes" id="UP000316759">
    <property type="component" value="Unassembled WGS sequence"/>
</dbReference>
<keyword evidence="3" id="KW-1185">Reference proteome</keyword>
<evidence type="ECO:0000313" key="3">
    <source>
        <dbReference type="Proteomes" id="UP000316759"/>
    </source>
</evidence>
<evidence type="ECO:0000256" key="1">
    <source>
        <dbReference type="SAM" id="MobiDB-lite"/>
    </source>
</evidence>
<accession>A0A504YK60</accession>
<dbReference type="AlphaFoldDB" id="A0A504YK60"/>
<organism evidence="2 3">
    <name type="scientific">Fasciola gigantica</name>
    <name type="common">Giant liver fluke</name>
    <dbReference type="NCBI Taxonomy" id="46835"/>
    <lineage>
        <taxon>Eukaryota</taxon>
        <taxon>Metazoa</taxon>
        <taxon>Spiralia</taxon>
        <taxon>Lophotrochozoa</taxon>
        <taxon>Platyhelminthes</taxon>
        <taxon>Trematoda</taxon>
        <taxon>Digenea</taxon>
        <taxon>Plagiorchiida</taxon>
        <taxon>Echinostomata</taxon>
        <taxon>Echinostomatoidea</taxon>
        <taxon>Fasciolidae</taxon>
        <taxon>Fasciola</taxon>
    </lineage>
</organism>
<reference evidence="2 3" key="1">
    <citation type="submission" date="2019-04" db="EMBL/GenBank/DDBJ databases">
        <title>Annotation for the trematode Fasciola gigantica.</title>
        <authorList>
            <person name="Choi Y.-J."/>
        </authorList>
    </citation>
    <scope>NUCLEOTIDE SEQUENCE [LARGE SCALE GENOMIC DNA]</scope>
    <source>
        <strain evidence="2">Uganda_cow_1</strain>
    </source>
</reference>
<sequence>MSALLYSTEPSNSANSVVGADLERCKRIICQLEADVNRLPVRSDEPFVPSLKDLDMLKRSQTRNPLVSTCGRSSSQRHHRAMLASQIQAARQQAIHSPCSIFSRQTVGPAELTELSLADTILYWRRHFASSSARADNRTFRSQSFHQPNLMPNRLGRIGTDAVFNRHTGRRSHSLRYSHSVRNQLSAGYRHLPRRPGSALRLRTQQSVDSAFSSTRSNLISPDFIRPTSTGLPLRRTTMDSNDSSKEPHADSAGYQKRKTVILKVSSAESEFTSSKFCGIESPHQHSDTTPDLQKSTDGLDENGTANTTTRRSAELSNPMDDCAESREIECTYRKAAEAHSPCSVRRTGLVRQCGIRRKFIIVPTHKGDSVLESNTSEVMGHLSGTQPAVREQANADATANEEPRSDAISSSAATVCAVLLCKFFFYCSDFRYPLVLNYIMKVAS</sequence>
<name>A0A504YK60_FASGI</name>
<dbReference type="OrthoDB" id="6273594at2759"/>
<gene>
    <name evidence="2" type="ORF">FGIG_06855</name>
</gene>
<evidence type="ECO:0000313" key="2">
    <source>
        <dbReference type="EMBL" id="TPP60751.1"/>
    </source>
</evidence>
<comment type="caution">
    <text evidence="2">The sequence shown here is derived from an EMBL/GenBank/DDBJ whole genome shotgun (WGS) entry which is preliminary data.</text>
</comment>